<comment type="caution">
    <text evidence="1">The sequence shown here is derived from an EMBL/GenBank/DDBJ whole genome shotgun (WGS) entry which is preliminary data.</text>
</comment>
<dbReference type="Proteomes" id="UP000229931">
    <property type="component" value="Unassembled WGS sequence"/>
</dbReference>
<evidence type="ECO:0000313" key="2">
    <source>
        <dbReference type="Proteomes" id="UP000229931"/>
    </source>
</evidence>
<evidence type="ECO:0000313" key="1">
    <source>
        <dbReference type="EMBL" id="PIW95517.1"/>
    </source>
</evidence>
<feature type="non-terminal residue" evidence="1">
    <location>
        <position position="1"/>
    </location>
</feature>
<dbReference type="AlphaFoldDB" id="A0A2M7ILB1"/>
<sequence length="86" mass="10052">TMHPKQIGIGPPPFTMRSWGKILTFFKMQKQPVKVIFHLKSHTCDYQTIKGVEYFNNGTVTFRTDYGMLVIKKNEITKVEVVRYVN</sequence>
<reference evidence="2" key="1">
    <citation type="submission" date="2017-09" db="EMBL/GenBank/DDBJ databases">
        <title>Depth-based differentiation of microbial function through sediment-hosted aquifers and enrichment of novel symbionts in the deep terrestrial subsurface.</title>
        <authorList>
            <person name="Probst A.J."/>
            <person name="Ladd B."/>
            <person name="Jarett J.K."/>
            <person name="Geller-Mcgrath D.E."/>
            <person name="Sieber C.M.K."/>
            <person name="Emerson J.B."/>
            <person name="Anantharaman K."/>
            <person name="Thomas B.C."/>
            <person name="Malmstrom R."/>
            <person name="Stieglmeier M."/>
            <person name="Klingl A."/>
            <person name="Woyke T."/>
            <person name="Ryan C.M."/>
            <person name="Banfield J.F."/>
        </authorList>
    </citation>
    <scope>NUCLEOTIDE SEQUENCE [LARGE SCALE GENOMIC DNA]</scope>
</reference>
<dbReference type="EMBL" id="PFHP01000060">
    <property type="protein sequence ID" value="PIW95517.1"/>
    <property type="molecule type" value="Genomic_DNA"/>
</dbReference>
<gene>
    <name evidence="1" type="ORF">COZ84_02975</name>
</gene>
<proteinExistence type="predicted"/>
<accession>A0A2M7ILB1</accession>
<organism evidence="1 2">
    <name type="scientific">Candidatus Kuenenbacteria bacterium CG_4_8_14_3_um_filter_39_15</name>
    <dbReference type="NCBI Taxonomy" id="1974615"/>
    <lineage>
        <taxon>Bacteria</taxon>
        <taxon>Candidatus Kueneniibacteriota</taxon>
    </lineage>
</organism>
<name>A0A2M7ILB1_9BACT</name>
<protein>
    <submittedName>
        <fullName evidence="1">Uncharacterized protein</fullName>
    </submittedName>
</protein>